<dbReference type="InterPro" id="IPR001845">
    <property type="entry name" value="HTH_ArsR_DNA-bd_dom"/>
</dbReference>
<dbReference type="EMBL" id="CP018632">
    <property type="protein sequence ID" value="ASJ73022.1"/>
    <property type="molecule type" value="Genomic_DNA"/>
</dbReference>
<dbReference type="GO" id="GO:0046685">
    <property type="term" value="P:response to arsenic-containing substance"/>
    <property type="evidence" value="ECO:0007669"/>
    <property type="project" value="UniProtKB-KW"/>
</dbReference>
<keyword evidence="4" id="KW-0804">Transcription</keyword>
<keyword evidence="2" id="KW-0805">Transcription regulation</keyword>
<dbReference type="CDD" id="cd00090">
    <property type="entry name" value="HTH_ARSR"/>
    <property type="match status" value="1"/>
</dbReference>
<organism evidence="6 7">
    <name type="scientific">Granulosicoccus antarcticus IMCC3135</name>
    <dbReference type="NCBI Taxonomy" id="1192854"/>
    <lineage>
        <taxon>Bacteria</taxon>
        <taxon>Pseudomonadati</taxon>
        <taxon>Pseudomonadota</taxon>
        <taxon>Gammaproteobacteria</taxon>
        <taxon>Chromatiales</taxon>
        <taxon>Granulosicoccaceae</taxon>
        <taxon>Granulosicoccus</taxon>
    </lineage>
</organism>
<dbReference type="FunFam" id="1.10.10.10:FF:000279">
    <property type="entry name" value="Transcriptional regulator, ArsR family"/>
    <property type="match status" value="1"/>
</dbReference>
<name>A0A2Z2NNH0_9GAMM</name>
<dbReference type="Proteomes" id="UP000250079">
    <property type="component" value="Chromosome"/>
</dbReference>
<protein>
    <submittedName>
        <fullName evidence="6">HTH-type transcriptional repressor AseR</fullName>
    </submittedName>
</protein>
<dbReference type="InterPro" id="IPR036390">
    <property type="entry name" value="WH_DNA-bd_sf"/>
</dbReference>
<feature type="domain" description="HTH arsR-type" evidence="5">
    <location>
        <begin position="1"/>
        <end position="89"/>
    </location>
</feature>
<dbReference type="NCBIfam" id="NF033788">
    <property type="entry name" value="HTH_metalloreg"/>
    <property type="match status" value="1"/>
</dbReference>
<evidence type="ECO:0000256" key="1">
    <source>
        <dbReference type="ARBA" id="ARBA00022849"/>
    </source>
</evidence>
<dbReference type="GO" id="GO:0003700">
    <property type="term" value="F:DNA-binding transcription factor activity"/>
    <property type="evidence" value="ECO:0007669"/>
    <property type="project" value="InterPro"/>
</dbReference>
<dbReference type="Gene3D" id="1.10.10.10">
    <property type="entry name" value="Winged helix-like DNA-binding domain superfamily/Winged helix DNA-binding domain"/>
    <property type="match status" value="1"/>
</dbReference>
<dbReference type="AlphaFoldDB" id="A0A2Z2NNH0"/>
<evidence type="ECO:0000313" key="7">
    <source>
        <dbReference type="Proteomes" id="UP000250079"/>
    </source>
</evidence>
<dbReference type="GO" id="GO:0003677">
    <property type="term" value="F:DNA binding"/>
    <property type="evidence" value="ECO:0007669"/>
    <property type="project" value="UniProtKB-KW"/>
</dbReference>
<dbReference type="PANTHER" id="PTHR33154">
    <property type="entry name" value="TRANSCRIPTIONAL REGULATOR, ARSR FAMILY"/>
    <property type="match status" value="1"/>
</dbReference>
<keyword evidence="7" id="KW-1185">Reference proteome</keyword>
<dbReference type="PROSITE" id="PS50987">
    <property type="entry name" value="HTH_ARSR_2"/>
    <property type="match status" value="1"/>
</dbReference>
<evidence type="ECO:0000256" key="4">
    <source>
        <dbReference type="ARBA" id="ARBA00023163"/>
    </source>
</evidence>
<reference evidence="6 7" key="1">
    <citation type="submission" date="2016-12" db="EMBL/GenBank/DDBJ databases">
        <authorList>
            <person name="Song W.-J."/>
            <person name="Kurnit D.M."/>
        </authorList>
    </citation>
    <scope>NUCLEOTIDE SEQUENCE [LARGE SCALE GENOMIC DNA]</scope>
    <source>
        <strain evidence="6 7">IMCC3135</strain>
    </source>
</reference>
<dbReference type="PANTHER" id="PTHR33154:SF18">
    <property type="entry name" value="ARSENICAL RESISTANCE OPERON REPRESSOR"/>
    <property type="match status" value="1"/>
</dbReference>
<keyword evidence="1" id="KW-0059">Arsenical resistance</keyword>
<proteinExistence type="predicted"/>
<dbReference type="KEGG" id="gai:IMCC3135_14685"/>
<dbReference type="NCBIfam" id="NF007528">
    <property type="entry name" value="PRK10141.1"/>
    <property type="match status" value="1"/>
</dbReference>
<sequence>MTPVMLFKCLSDETRLLCLLLIMKEGELCVCELTESLGLSQPKVSRHLAQLRSCGLVLDRKQGLWSFYRLHDKLPDWMSSVLDTTLAGNAACLLPYLERLHRMGPRPERTTNCL</sequence>
<keyword evidence="3" id="KW-0238">DNA-binding</keyword>
<accession>A0A2Z2NNH0</accession>
<dbReference type="InterPro" id="IPR051081">
    <property type="entry name" value="HTH_MetalResp_TranReg"/>
</dbReference>
<gene>
    <name evidence="6" type="primary">aseR</name>
    <name evidence="6" type="ORF">IMCC3135_14685</name>
</gene>
<dbReference type="InterPro" id="IPR011991">
    <property type="entry name" value="ArsR-like_HTH"/>
</dbReference>
<dbReference type="PRINTS" id="PR00778">
    <property type="entry name" value="HTHARSR"/>
</dbReference>
<evidence type="ECO:0000259" key="5">
    <source>
        <dbReference type="PROSITE" id="PS50987"/>
    </source>
</evidence>
<evidence type="ECO:0000256" key="3">
    <source>
        <dbReference type="ARBA" id="ARBA00023125"/>
    </source>
</evidence>
<evidence type="ECO:0000256" key="2">
    <source>
        <dbReference type="ARBA" id="ARBA00023015"/>
    </source>
</evidence>
<dbReference type="SMART" id="SM00418">
    <property type="entry name" value="HTH_ARSR"/>
    <property type="match status" value="1"/>
</dbReference>
<dbReference type="Pfam" id="PF01022">
    <property type="entry name" value="HTH_5"/>
    <property type="match status" value="1"/>
</dbReference>
<dbReference type="SUPFAM" id="SSF46785">
    <property type="entry name" value="Winged helix' DNA-binding domain"/>
    <property type="match status" value="1"/>
</dbReference>
<dbReference type="InterPro" id="IPR036388">
    <property type="entry name" value="WH-like_DNA-bd_sf"/>
</dbReference>
<evidence type="ECO:0000313" key="6">
    <source>
        <dbReference type="EMBL" id="ASJ73022.1"/>
    </source>
</evidence>
<dbReference type="OrthoDB" id="9793058at2"/>
<dbReference type="RefSeq" id="WP_088918276.1">
    <property type="nucleotide sequence ID" value="NZ_CP018632.1"/>
</dbReference>